<evidence type="ECO:0000256" key="1">
    <source>
        <dbReference type="ARBA" id="ARBA00010139"/>
    </source>
</evidence>
<dbReference type="GO" id="GO:0004497">
    <property type="term" value="F:monooxygenase activity"/>
    <property type="evidence" value="ECO:0007669"/>
    <property type="project" value="UniProtKB-KW"/>
</dbReference>
<reference evidence="2" key="1">
    <citation type="submission" date="2021-04" db="EMBL/GenBank/DDBJ databases">
        <title>First draft genome resource for Brassicaceae pathogens Fusarium oxysporum f. sp. raphani and Fusarium oxysporum f. sp. rapae.</title>
        <authorList>
            <person name="Asai S."/>
        </authorList>
    </citation>
    <scope>NUCLEOTIDE SEQUENCE</scope>
    <source>
        <strain evidence="2">Tf1262</strain>
    </source>
</reference>
<dbReference type="EMBL" id="JAELUR010000008">
    <property type="protein sequence ID" value="KAG7427767.1"/>
    <property type="molecule type" value="Genomic_DNA"/>
</dbReference>
<dbReference type="PANTHER" id="PTHR42877">
    <property type="entry name" value="L-ORNITHINE N(5)-MONOOXYGENASE-RELATED"/>
    <property type="match status" value="1"/>
</dbReference>
<protein>
    <submittedName>
        <fullName evidence="2">Putative sterigmatocystin biosynthesis monooxygenase stcW</fullName>
    </submittedName>
</protein>
<accession>A0A8J5Q2D4</accession>
<evidence type="ECO:0000313" key="3">
    <source>
        <dbReference type="Proteomes" id="UP000693942"/>
    </source>
</evidence>
<dbReference type="PANTHER" id="PTHR42877:SF11">
    <property type="entry name" value="MONOOXYGENASE, PUTATIVE (AFU_ORTHOLOGUE AFUA_6G13790)-RELATED"/>
    <property type="match status" value="1"/>
</dbReference>
<organism evidence="2 3">
    <name type="scientific">Fusarium oxysporum f. sp. raphani</name>
    <dbReference type="NCBI Taxonomy" id="96318"/>
    <lineage>
        <taxon>Eukaryota</taxon>
        <taxon>Fungi</taxon>
        <taxon>Dikarya</taxon>
        <taxon>Ascomycota</taxon>
        <taxon>Pezizomycotina</taxon>
        <taxon>Sordariomycetes</taxon>
        <taxon>Hypocreomycetidae</taxon>
        <taxon>Hypocreales</taxon>
        <taxon>Nectriaceae</taxon>
        <taxon>Fusarium</taxon>
        <taxon>Fusarium oxysporum species complex</taxon>
    </lineage>
</organism>
<keyword evidence="2" id="KW-0560">Oxidoreductase</keyword>
<keyword evidence="2" id="KW-0503">Monooxygenase</keyword>
<dbReference type="AlphaFoldDB" id="A0A8J5Q2D4"/>
<dbReference type="InterPro" id="IPR051209">
    <property type="entry name" value="FAD-bind_Monooxygenase_sf"/>
</dbReference>
<proteinExistence type="inferred from homology"/>
<name>A0A8J5Q2D4_FUSOX</name>
<gene>
    <name evidence="2" type="primary">stcW-0</name>
    <name evidence="2" type="ORF">Forpi1262_v010237</name>
</gene>
<dbReference type="Pfam" id="PF13450">
    <property type="entry name" value="NAD_binding_8"/>
    <property type="match status" value="1"/>
</dbReference>
<comment type="caution">
    <text evidence="2">The sequence shown here is derived from an EMBL/GenBank/DDBJ whole genome shotgun (WGS) entry which is preliminary data.</text>
</comment>
<evidence type="ECO:0000313" key="2">
    <source>
        <dbReference type="EMBL" id="KAG7427767.1"/>
    </source>
</evidence>
<comment type="similarity">
    <text evidence="1">Belongs to the FAD-binding monooxygenase family.</text>
</comment>
<sequence length="606" mass="69302">MANQTAKTSEINEIKYHYSSNASLVVRGFKPDNWAPIWEEPAYTPRRLRVVCVGAGMGGLTLAHKIKHELKLEDTIDLVIYEKNPDVGGTWYENRYPGVACDVPAHLYDFLFELNPDWSRFYAPGHEIETYIKRAAEKHGLYDKIQFNSKLTEAIWDESSGKWRFRIEQDGAVKEDEAHVFINAGGILNKWKWPDIEGLHEFKGTLLHTANWDNTCDWTSKKVAIIGNGLSGIQCVPAMQPNAAKVVNYVRSPTWISLNLMSEYTKDRPNLEYSEEEKKGYREDPNLLFKLRKELEAKYDFLLPHSRSSWLISFIHGCSATPAFFANMRNHPYQEGLAEACRSTMAIRLEGLPDMAEKLIPDFSPGCRRLTPGDGYIEAFRNDNCTMCWDGIEKVTPNGIQAAGKEEEFDMIVCASGFDTNFIPPWKLVGRNGATLTDRWRDSPEAFLSAQVDGMPNYFLINGPNCLIAHGPMPTAISWTCDYILRFVMKMSREDIKSLDVKKDAVDDFNVWAQEVLKRTVWSERCQSWYKNNRAEGQVTAVYSGSFLHMKDAFDNVGAEHFDITYNSNNRFRCLGNGTSVRDYADQAIDRAYYLDCWKPQYVKQE</sequence>
<dbReference type="Proteomes" id="UP000693942">
    <property type="component" value="Unassembled WGS sequence"/>
</dbReference>